<feature type="chain" id="PRO_5002641725" evidence="1">
    <location>
        <begin position="21"/>
        <end position="158"/>
    </location>
</feature>
<name>A1ZM21_MICM2</name>
<sequence length="158" mass="18460">MQKILITTCLVLCLAGSAFGQSHKTTISFTKDGKKIALQDNFKIYIVLQDSLKTTIIKPVIKNNSFVNPQFKKGQRGTFIFRYKKNLMWFTTQVYSEQDDSLDFGVDYRPFDKKYSEGKRLKGVKYIDYVEFPEYGSYAVGKIKHPKKHRRKILRLIE</sequence>
<comment type="caution">
    <text evidence="2">The sequence shown here is derived from an EMBL/GenBank/DDBJ whole genome shotgun (WGS) entry which is preliminary data.</text>
</comment>
<feature type="signal peptide" evidence="1">
    <location>
        <begin position="1"/>
        <end position="20"/>
    </location>
</feature>
<organism evidence="2 3">
    <name type="scientific">Microscilla marina ATCC 23134</name>
    <dbReference type="NCBI Taxonomy" id="313606"/>
    <lineage>
        <taxon>Bacteria</taxon>
        <taxon>Pseudomonadati</taxon>
        <taxon>Bacteroidota</taxon>
        <taxon>Cytophagia</taxon>
        <taxon>Cytophagales</taxon>
        <taxon>Microscillaceae</taxon>
        <taxon>Microscilla</taxon>
    </lineage>
</organism>
<protein>
    <submittedName>
        <fullName evidence="2">Uncharacterized protein</fullName>
    </submittedName>
</protein>
<accession>A1ZM21</accession>
<proteinExistence type="predicted"/>
<dbReference type="AlphaFoldDB" id="A1ZM21"/>
<evidence type="ECO:0000313" key="3">
    <source>
        <dbReference type="Proteomes" id="UP000004095"/>
    </source>
</evidence>
<reference evidence="2 3" key="1">
    <citation type="submission" date="2007-01" db="EMBL/GenBank/DDBJ databases">
        <authorList>
            <person name="Haygood M."/>
            <person name="Podell S."/>
            <person name="Anderson C."/>
            <person name="Hopkinson B."/>
            <person name="Roe K."/>
            <person name="Barbeau K."/>
            <person name="Gaasterland T."/>
            <person name="Ferriera S."/>
            <person name="Johnson J."/>
            <person name="Kravitz S."/>
            <person name="Beeson K."/>
            <person name="Sutton G."/>
            <person name="Rogers Y.-H."/>
            <person name="Friedman R."/>
            <person name="Frazier M."/>
            <person name="Venter J.C."/>
        </authorList>
    </citation>
    <scope>NUCLEOTIDE SEQUENCE [LARGE SCALE GENOMIC DNA]</scope>
    <source>
        <strain evidence="2 3">ATCC 23134</strain>
    </source>
</reference>
<gene>
    <name evidence="2" type="ORF">M23134_04400</name>
</gene>
<dbReference type="EMBL" id="AAWS01000015">
    <property type="protein sequence ID" value="EAY28553.1"/>
    <property type="molecule type" value="Genomic_DNA"/>
</dbReference>
<keyword evidence="1" id="KW-0732">Signal</keyword>
<evidence type="ECO:0000313" key="2">
    <source>
        <dbReference type="EMBL" id="EAY28553.1"/>
    </source>
</evidence>
<evidence type="ECO:0000256" key="1">
    <source>
        <dbReference type="SAM" id="SignalP"/>
    </source>
</evidence>
<dbReference type="Proteomes" id="UP000004095">
    <property type="component" value="Unassembled WGS sequence"/>
</dbReference>
<keyword evidence="3" id="KW-1185">Reference proteome</keyword>
<dbReference type="RefSeq" id="WP_002697808.1">
    <property type="nucleotide sequence ID" value="NZ_AAWS01000015.1"/>
</dbReference>